<dbReference type="Gene3D" id="3.40.430.10">
    <property type="entry name" value="Dihydrofolate Reductase, subunit A"/>
    <property type="match status" value="1"/>
</dbReference>
<dbReference type="EMBL" id="CP136422">
    <property type="protein sequence ID" value="WPX74900.1"/>
    <property type="molecule type" value="Genomic_DNA"/>
</dbReference>
<protein>
    <recommendedName>
        <fullName evidence="4">Bacterial bifunctional deaminase-reductase C-terminal domain-containing protein</fullName>
    </recommendedName>
</protein>
<gene>
    <name evidence="5" type="ORF">BLCOC_32570</name>
</gene>
<accession>A0ABZ0UDB5</accession>
<proteinExistence type="predicted"/>
<name>A0ABZ0UDB5_9FIRM</name>
<dbReference type="Proteomes" id="UP001325248">
    <property type="component" value="Chromosome"/>
</dbReference>
<evidence type="ECO:0000256" key="1">
    <source>
        <dbReference type="ARBA" id="ARBA00005104"/>
    </source>
</evidence>
<evidence type="ECO:0000313" key="6">
    <source>
        <dbReference type="Proteomes" id="UP001325248"/>
    </source>
</evidence>
<evidence type="ECO:0000256" key="2">
    <source>
        <dbReference type="ARBA" id="ARBA00022857"/>
    </source>
</evidence>
<dbReference type="InterPro" id="IPR002734">
    <property type="entry name" value="RibDG_C"/>
</dbReference>
<organism evidence="5 6">
    <name type="scientific">Blautia producta</name>
    <dbReference type="NCBI Taxonomy" id="33035"/>
    <lineage>
        <taxon>Bacteria</taxon>
        <taxon>Bacillati</taxon>
        <taxon>Bacillota</taxon>
        <taxon>Clostridia</taxon>
        <taxon>Lachnospirales</taxon>
        <taxon>Lachnospiraceae</taxon>
        <taxon>Blautia</taxon>
    </lineage>
</organism>
<dbReference type="InterPro" id="IPR024072">
    <property type="entry name" value="DHFR-like_dom_sf"/>
</dbReference>
<evidence type="ECO:0000256" key="3">
    <source>
        <dbReference type="ARBA" id="ARBA00023002"/>
    </source>
</evidence>
<keyword evidence="2" id="KW-0521">NADP</keyword>
<dbReference type="SUPFAM" id="SSF53597">
    <property type="entry name" value="Dihydrofolate reductase-like"/>
    <property type="match status" value="1"/>
</dbReference>
<dbReference type="PANTHER" id="PTHR38011:SF7">
    <property type="entry name" value="2,5-DIAMINO-6-RIBOSYLAMINO-4(3H)-PYRIMIDINONE 5'-PHOSPHATE REDUCTASE"/>
    <property type="match status" value="1"/>
</dbReference>
<feature type="domain" description="Bacterial bifunctional deaminase-reductase C-terminal" evidence="4">
    <location>
        <begin position="58"/>
        <end position="283"/>
    </location>
</feature>
<keyword evidence="6" id="KW-1185">Reference proteome</keyword>
<comment type="pathway">
    <text evidence="1">Cofactor biosynthesis; riboflavin biosynthesis.</text>
</comment>
<reference evidence="5" key="1">
    <citation type="submission" date="2023-10" db="EMBL/GenBank/DDBJ databases">
        <title>Genome sequence of Blautia coccoides DSM 935.</title>
        <authorList>
            <person name="Boeer T."/>
            <person name="Bengelsdorf F.R."/>
            <person name="Daniel R."/>
            <person name="Poehlein A."/>
        </authorList>
    </citation>
    <scope>NUCLEOTIDE SEQUENCE [LARGE SCALE GENOMIC DNA]</scope>
    <source>
        <strain evidence="5">DSM 935</strain>
    </source>
</reference>
<evidence type="ECO:0000313" key="5">
    <source>
        <dbReference type="EMBL" id="WPX74900.1"/>
    </source>
</evidence>
<keyword evidence="3" id="KW-0560">Oxidoreductase</keyword>
<sequence length="319" mass="35565">MAIPQIQFDEKPIELKKIYDNTEKMGYVKEGLPCKKTDRVYGKLMFGETPKERPLTYASYVMSVDGKIAFEDNEVGPMIAKTNMLDKDGATADFWVLNLLRANCDGIIIGSGTLIKEPEYSGSAYDPDLLQARTENGRPLAPWTVIVTTSGRKIPFGNPVFGQEEVPVVIATSPNGFENLKKEINKPYYKLPTADSEADRKEIRCLTEENLGKIAVLVTGEGSDTDTTEIMKVLRAMGMEKVLVESPTYCHHMMREGVLDEIFINTSCVFVGGQATGIGTSSQSFPSTSHPHSEIVTMHIHSPHFFYTRYRMIYPATEK</sequence>
<dbReference type="PANTHER" id="PTHR38011">
    <property type="entry name" value="DIHYDROFOLATE REDUCTASE FAMILY PROTEIN (AFU_ORTHOLOGUE AFUA_8G06820)"/>
    <property type="match status" value="1"/>
</dbReference>
<evidence type="ECO:0000259" key="4">
    <source>
        <dbReference type="Pfam" id="PF01872"/>
    </source>
</evidence>
<dbReference type="InterPro" id="IPR050765">
    <property type="entry name" value="Riboflavin_Biosynth_HTPR"/>
</dbReference>
<dbReference type="Pfam" id="PF01872">
    <property type="entry name" value="RibD_C"/>
    <property type="match status" value="1"/>
</dbReference>